<evidence type="ECO:0000256" key="1">
    <source>
        <dbReference type="ARBA" id="ARBA00004496"/>
    </source>
</evidence>
<dbReference type="RefSeq" id="WP_039156241.1">
    <property type="nucleotide sequence ID" value="NZ_CABHMU010000001.1"/>
</dbReference>
<protein>
    <submittedName>
        <fullName evidence="9">DivIVA domain-containing protein</fullName>
    </submittedName>
</protein>
<comment type="subcellular location">
    <subcellularLocation>
        <location evidence="1">Cytoplasm</location>
    </subcellularLocation>
</comment>
<keyword evidence="6" id="KW-0131">Cell cycle</keyword>
<keyword evidence="5 7" id="KW-0175">Coiled coil</keyword>
<dbReference type="GeneID" id="48925199"/>
<evidence type="ECO:0000313" key="11">
    <source>
        <dbReference type="Proteomes" id="UP000234740"/>
    </source>
</evidence>
<dbReference type="SUPFAM" id="SSF47162">
    <property type="entry name" value="Apolipoprotein"/>
    <property type="match status" value="1"/>
</dbReference>
<dbReference type="GO" id="GO:0051301">
    <property type="term" value="P:cell division"/>
    <property type="evidence" value="ECO:0007669"/>
    <property type="project" value="UniProtKB-KW"/>
</dbReference>
<keyword evidence="4" id="KW-0132">Cell division</keyword>
<name>A0A1V3Y2T3_LACGS</name>
<dbReference type="EMBL" id="CP071801">
    <property type="protein sequence ID" value="QTD66816.1"/>
    <property type="molecule type" value="Genomic_DNA"/>
</dbReference>
<gene>
    <name evidence="9" type="ORF">CYJ86_03785</name>
    <name evidence="10" type="ORF">J3E67_001186</name>
</gene>
<evidence type="ECO:0000256" key="4">
    <source>
        <dbReference type="ARBA" id="ARBA00022618"/>
    </source>
</evidence>
<dbReference type="Pfam" id="PF05103">
    <property type="entry name" value="DivIVA"/>
    <property type="match status" value="1"/>
</dbReference>
<feature type="compositionally biased region" description="Basic and acidic residues" evidence="8">
    <location>
        <begin position="234"/>
        <end position="251"/>
    </location>
</feature>
<feature type="coiled-coil region" evidence="7">
    <location>
        <begin position="36"/>
        <end position="142"/>
    </location>
</feature>
<evidence type="ECO:0000313" key="9">
    <source>
        <dbReference type="EMBL" id="PKZ91605.1"/>
    </source>
</evidence>
<keyword evidence="3" id="KW-0963">Cytoplasm</keyword>
<dbReference type="PANTHER" id="PTHR35794">
    <property type="entry name" value="CELL DIVISION PROTEIN DIVIVA"/>
    <property type="match status" value="1"/>
</dbReference>
<evidence type="ECO:0000256" key="6">
    <source>
        <dbReference type="ARBA" id="ARBA00023306"/>
    </source>
</evidence>
<dbReference type="AlphaFoldDB" id="A0A1V3Y2T3"/>
<dbReference type="GO" id="GO:0005737">
    <property type="term" value="C:cytoplasm"/>
    <property type="evidence" value="ECO:0007669"/>
    <property type="project" value="UniProtKB-SubCell"/>
</dbReference>
<dbReference type="InterPro" id="IPR019933">
    <property type="entry name" value="DivIVA_domain"/>
</dbReference>
<comment type="similarity">
    <text evidence="2">Belongs to the DivIVA family.</text>
</comment>
<sequence>MTLTPMDIHNKEFATKLRGYDSKQVDSFLDRIVDAYGDALDQIVDLKNENVELKKRVEKYDKVKDSINESLISAQENAEEIKKKTNVEAQEIIKKANQDADDILKKAQDDGDKKRAELQSQYDTLNHDYDLLKAKVEDFREAVQGMLKDQVKELSDSDWQYYLDKYYGRSRLYPADGSQPVEDESIPDGPMDNEVAPQENVVSANPEVDNNAVNEVNSVQEKEDKPGVLTGDSPVKESMHATEENTQRRDGPVIIFPDDLKNN</sequence>
<dbReference type="EMBL" id="PKKC01000001">
    <property type="protein sequence ID" value="PKZ91605.1"/>
    <property type="molecule type" value="Genomic_DNA"/>
</dbReference>
<organism evidence="9 11">
    <name type="scientific">Lactobacillus gasseri</name>
    <dbReference type="NCBI Taxonomy" id="1596"/>
    <lineage>
        <taxon>Bacteria</taxon>
        <taxon>Bacillati</taxon>
        <taxon>Bacillota</taxon>
        <taxon>Bacilli</taxon>
        <taxon>Lactobacillales</taxon>
        <taxon>Lactobacillaceae</taxon>
        <taxon>Lactobacillus</taxon>
    </lineage>
</organism>
<evidence type="ECO:0000256" key="7">
    <source>
        <dbReference type="SAM" id="Coils"/>
    </source>
</evidence>
<evidence type="ECO:0000256" key="5">
    <source>
        <dbReference type="ARBA" id="ARBA00023054"/>
    </source>
</evidence>
<evidence type="ECO:0000256" key="2">
    <source>
        <dbReference type="ARBA" id="ARBA00009008"/>
    </source>
</evidence>
<evidence type="ECO:0000256" key="3">
    <source>
        <dbReference type="ARBA" id="ARBA00022490"/>
    </source>
</evidence>
<evidence type="ECO:0000313" key="10">
    <source>
        <dbReference type="EMBL" id="QTD66816.1"/>
    </source>
</evidence>
<feature type="region of interest" description="Disordered" evidence="8">
    <location>
        <begin position="172"/>
        <end position="263"/>
    </location>
</feature>
<evidence type="ECO:0000256" key="8">
    <source>
        <dbReference type="SAM" id="MobiDB-lite"/>
    </source>
</evidence>
<dbReference type="Proteomes" id="UP000234740">
    <property type="component" value="Unassembled WGS sequence"/>
</dbReference>
<dbReference type="InterPro" id="IPR007793">
    <property type="entry name" value="DivIVA_fam"/>
</dbReference>
<dbReference type="NCBIfam" id="TIGR03544">
    <property type="entry name" value="DivI1A_domain"/>
    <property type="match status" value="1"/>
</dbReference>
<dbReference type="PANTHER" id="PTHR35794:SF2">
    <property type="entry name" value="CELL DIVISION PROTEIN DIVIVA"/>
    <property type="match status" value="1"/>
</dbReference>
<dbReference type="Gene3D" id="6.10.250.660">
    <property type="match status" value="1"/>
</dbReference>
<proteinExistence type="inferred from homology"/>
<reference evidence="9 11" key="1">
    <citation type="submission" date="2017-12" db="EMBL/GenBank/DDBJ databases">
        <title>Phylogenetic diversity of female urinary microbiome.</title>
        <authorList>
            <person name="Thomas-White K."/>
            <person name="Wolfe A.J."/>
        </authorList>
    </citation>
    <scope>NUCLEOTIDE SEQUENCE [LARGE SCALE GENOMIC DNA]</scope>
    <source>
        <strain evidence="9 11">UMB0099</strain>
    </source>
</reference>
<reference evidence="10" key="2">
    <citation type="submission" date="2021-03" db="EMBL/GenBank/DDBJ databases">
        <title>Whole genome sequence of Lactobacillus gasseri HL75.</title>
        <authorList>
            <person name="Kim J.-M."/>
            <person name="Chung S.H."/>
            <person name="Kim J.-S."/>
        </authorList>
    </citation>
    <scope>NUCLEOTIDE SEQUENCE</scope>
    <source>
        <strain evidence="10">HL75</strain>
    </source>
</reference>
<dbReference type="Proteomes" id="UP000663932">
    <property type="component" value="Chromosome"/>
</dbReference>
<accession>A0A1V3Y2T3</accession>